<organism evidence="1 2">
    <name type="scientific">Parnassius mnemosyne</name>
    <name type="common">clouded apollo</name>
    <dbReference type="NCBI Taxonomy" id="213953"/>
    <lineage>
        <taxon>Eukaryota</taxon>
        <taxon>Metazoa</taxon>
        <taxon>Ecdysozoa</taxon>
        <taxon>Arthropoda</taxon>
        <taxon>Hexapoda</taxon>
        <taxon>Insecta</taxon>
        <taxon>Pterygota</taxon>
        <taxon>Neoptera</taxon>
        <taxon>Endopterygota</taxon>
        <taxon>Lepidoptera</taxon>
        <taxon>Glossata</taxon>
        <taxon>Ditrysia</taxon>
        <taxon>Papilionoidea</taxon>
        <taxon>Papilionidae</taxon>
        <taxon>Parnassiinae</taxon>
        <taxon>Parnassini</taxon>
        <taxon>Parnassius</taxon>
        <taxon>Driopa</taxon>
    </lineage>
</organism>
<reference evidence="1 2" key="1">
    <citation type="submission" date="2023-11" db="EMBL/GenBank/DDBJ databases">
        <authorList>
            <person name="Hedman E."/>
            <person name="Englund M."/>
            <person name="Stromberg M."/>
            <person name="Nyberg Akerstrom W."/>
            <person name="Nylinder S."/>
            <person name="Jareborg N."/>
            <person name="Kallberg Y."/>
            <person name="Kronander E."/>
        </authorList>
    </citation>
    <scope>NUCLEOTIDE SEQUENCE [LARGE SCALE GENOMIC DNA]</scope>
</reference>
<evidence type="ECO:0000313" key="2">
    <source>
        <dbReference type="Proteomes" id="UP001314205"/>
    </source>
</evidence>
<name>A0AAV1LLD5_9NEOP</name>
<sequence length="73" mass="8647">MLPNDKIMKYNKENISILLNEVIATKLVLICCVVNLCNIMIVSCYFKKKFRWASCWFFQDRGFFRTSGNQTKE</sequence>
<dbReference type="EMBL" id="CAVLGL010000090">
    <property type="protein sequence ID" value="CAK1594466.1"/>
    <property type="molecule type" value="Genomic_DNA"/>
</dbReference>
<dbReference type="AlphaFoldDB" id="A0AAV1LLD5"/>
<proteinExistence type="predicted"/>
<protein>
    <submittedName>
        <fullName evidence="1">Uncharacterized protein</fullName>
    </submittedName>
</protein>
<comment type="caution">
    <text evidence="1">The sequence shown here is derived from an EMBL/GenBank/DDBJ whole genome shotgun (WGS) entry which is preliminary data.</text>
</comment>
<keyword evidence="2" id="KW-1185">Reference proteome</keyword>
<gene>
    <name evidence="1" type="ORF">PARMNEM_LOCUS14089</name>
</gene>
<accession>A0AAV1LLD5</accession>
<dbReference type="Proteomes" id="UP001314205">
    <property type="component" value="Unassembled WGS sequence"/>
</dbReference>
<evidence type="ECO:0000313" key="1">
    <source>
        <dbReference type="EMBL" id="CAK1594466.1"/>
    </source>
</evidence>